<evidence type="ECO:0000256" key="5">
    <source>
        <dbReference type="SAM" id="Phobius"/>
    </source>
</evidence>
<dbReference type="AlphaFoldDB" id="A0A2U2PEX0"/>
<gene>
    <name evidence="6" type="ORF">DDR33_15135</name>
</gene>
<feature type="transmembrane region" description="Helical" evidence="5">
    <location>
        <begin position="51"/>
        <end position="70"/>
    </location>
</feature>
<keyword evidence="7" id="KW-1185">Reference proteome</keyword>
<feature type="transmembrane region" description="Helical" evidence="5">
    <location>
        <begin position="392"/>
        <end position="413"/>
    </location>
</feature>
<keyword evidence="3 5" id="KW-1133">Transmembrane helix</keyword>
<feature type="transmembrane region" description="Helical" evidence="5">
    <location>
        <begin position="260"/>
        <end position="281"/>
    </location>
</feature>
<proteinExistence type="predicted"/>
<dbReference type="OrthoDB" id="9767361at2"/>
<dbReference type="PANTHER" id="PTHR43427:SF12">
    <property type="entry name" value="CHLORIDE TRANSPORTER"/>
    <property type="match status" value="1"/>
</dbReference>
<feature type="transmembrane region" description="Helical" evidence="5">
    <location>
        <begin position="144"/>
        <end position="169"/>
    </location>
</feature>
<evidence type="ECO:0000313" key="7">
    <source>
        <dbReference type="Proteomes" id="UP000245647"/>
    </source>
</evidence>
<evidence type="ECO:0000256" key="3">
    <source>
        <dbReference type="ARBA" id="ARBA00022989"/>
    </source>
</evidence>
<evidence type="ECO:0000313" key="6">
    <source>
        <dbReference type="EMBL" id="PWG79864.1"/>
    </source>
</evidence>
<dbReference type="SUPFAM" id="SSF81340">
    <property type="entry name" value="Clc chloride channel"/>
    <property type="match status" value="1"/>
</dbReference>
<evidence type="ECO:0000256" key="2">
    <source>
        <dbReference type="ARBA" id="ARBA00022692"/>
    </source>
</evidence>
<dbReference type="Proteomes" id="UP000245647">
    <property type="component" value="Unassembled WGS sequence"/>
</dbReference>
<keyword evidence="2 5" id="KW-0812">Transmembrane</keyword>
<dbReference type="InterPro" id="IPR014743">
    <property type="entry name" value="Cl-channel_core"/>
</dbReference>
<organism evidence="6 7">
    <name type="scientific">Pararcticibacter amylolyticus</name>
    <dbReference type="NCBI Taxonomy" id="2173175"/>
    <lineage>
        <taxon>Bacteria</taxon>
        <taxon>Pseudomonadati</taxon>
        <taxon>Bacteroidota</taxon>
        <taxon>Sphingobacteriia</taxon>
        <taxon>Sphingobacteriales</taxon>
        <taxon>Sphingobacteriaceae</taxon>
        <taxon>Pararcticibacter</taxon>
    </lineage>
</organism>
<accession>A0A2U2PEX0</accession>
<comment type="caution">
    <text evidence="6">The sequence shown here is derived from an EMBL/GenBank/DDBJ whole genome shotgun (WGS) entry which is preliminary data.</text>
</comment>
<protein>
    <submittedName>
        <fullName evidence="6">Voltage-gated chloride channel protein</fullName>
    </submittedName>
</protein>
<feature type="transmembrane region" description="Helical" evidence="5">
    <location>
        <begin position="91"/>
        <end position="110"/>
    </location>
</feature>
<keyword evidence="4 5" id="KW-0472">Membrane</keyword>
<dbReference type="EMBL" id="QEAS01000012">
    <property type="protein sequence ID" value="PWG79864.1"/>
    <property type="molecule type" value="Genomic_DNA"/>
</dbReference>
<feature type="transmembrane region" description="Helical" evidence="5">
    <location>
        <begin position="221"/>
        <end position="248"/>
    </location>
</feature>
<feature type="transmembrane region" description="Helical" evidence="5">
    <location>
        <begin position="14"/>
        <end position="39"/>
    </location>
</feature>
<dbReference type="PANTHER" id="PTHR43427">
    <property type="entry name" value="CHLORIDE CHANNEL PROTEIN CLC-E"/>
    <property type="match status" value="1"/>
</dbReference>
<reference evidence="6 7" key="1">
    <citation type="submission" date="2018-04" db="EMBL/GenBank/DDBJ databases">
        <title>Pedobacter chongqingensis sp. nov., isolated from a rottenly hemp rope.</title>
        <authorList>
            <person name="Cai Y."/>
        </authorList>
    </citation>
    <scope>NUCLEOTIDE SEQUENCE [LARGE SCALE GENOMIC DNA]</scope>
    <source>
        <strain evidence="6 7">FJ4-8</strain>
    </source>
</reference>
<dbReference type="InterPro" id="IPR001807">
    <property type="entry name" value="ClC"/>
</dbReference>
<evidence type="ECO:0000256" key="4">
    <source>
        <dbReference type="ARBA" id="ARBA00023136"/>
    </source>
</evidence>
<dbReference type="CDD" id="cd03682">
    <property type="entry name" value="ClC_sycA_like"/>
    <property type="match status" value="1"/>
</dbReference>
<feature type="transmembrane region" description="Helical" evidence="5">
    <location>
        <begin position="181"/>
        <end position="201"/>
    </location>
</feature>
<evidence type="ECO:0000256" key="1">
    <source>
        <dbReference type="ARBA" id="ARBA00004141"/>
    </source>
</evidence>
<sequence length="461" mass="49633">MANRFAQFPILKHLVRWLILIIPVSVTIGSIVALFLWLLHQATGLRFQYPWLLFLLPLAGIAIHLIYKTIGRSSEKGNNLIIDEIHEPGGGIPGWMAPVILVCTVITHLFGGSAGREGTAVQIGGSIAQIFGKLLRLNADDTKIILTSGVAAGFGAVFGTPLAGTIFAAEVLSVGRIQYTSLLPCLFAAIIGDATVTAWGIHHTTYHIGVTAGVQELIPGYISPAFSLLIKVVPAAIAFGLAACLFSVMVHTLRNLFLKLIRTSWLIPVAGGLIIILLTFITGSTDYLGLGVDPQYAGSVTISSSFKAGGADTWSWLWKTVYTTITLSSGFKGGEVTPLFYIGATLGNTLSGILDAPAGLFAALGFIAVFAGATNTPLACTIMGVELFGSEYMHLFAAACFIAYFFSGHSGIYSSQKIAVPKIFGEWFSLESSLSESNKRRNNFLQRRLTFYRFLFRKKRK</sequence>
<feature type="transmembrane region" description="Helical" evidence="5">
    <location>
        <begin position="358"/>
        <end position="380"/>
    </location>
</feature>
<dbReference type="Gene3D" id="1.10.3080.10">
    <property type="entry name" value="Clc chloride channel"/>
    <property type="match status" value="1"/>
</dbReference>
<dbReference type="GO" id="GO:0015108">
    <property type="term" value="F:chloride transmembrane transporter activity"/>
    <property type="evidence" value="ECO:0007669"/>
    <property type="project" value="InterPro"/>
</dbReference>
<dbReference type="PRINTS" id="PR00762">
    <property type="entry name" value="CLCHANNEL"/>
</dbReference>
<dbReference type="InterPro" id="IPR050368">
    <property type="entry name" value="ClC-type_chloride_channel"/>
</dbReference>
<name>A0A2U2PEX0_9SPHI</name>
<comment type="subcellular location">
    <subcellularLocation>
        <location evidence="1">Membrane</location>
        <topology evidence="1">Multi-pass membrane protein</topology>
    </subcellularLocation>
</comment>
<dbReference type="GO" id="GO:0016020">
    <property type="term" value="C:membrane"/>
    <property type="evidence" value="ECO:0007669"/>
    <property type="project" value="UniProtKB-SubCell"/>
</dbReference>
<dbReference type="Pfam" id="PF00654">
    <property type="entry name" value="Voltage_CLC"/>
    <property type="match status" value="1"/>
</dbReference>